<keyword evidence="14" id="KW-1185">Reference proteome</keyword>
<dbReference type="InterPro" id="IPR029044">
    <property type="entry name" value="Nucleotide-diphossugar_trans"/>
</dbReference>
<evidence type="ECO:0000256" key="5">
    <source>
        <dbReference type="ARBA" id="ARBA00022679"/>
    </source>
</evidence>
<evidence type="ECO:0000256" key="7">
    <source>
        <dbReference type="ARBA" id="ARBA00022968"/>
    </source>
</evidence>
<dbReference type="AlphaFoldDB" id="V4B062"/>
<feature type="domain" description="Galactosyltransferase C-terminal" evidence="11">
    <location>
        <begin position="104"/>
        <end position="181"/>
    </location>
</feature>
<keyword evidence="8" id="KW-1133">Transmembrane helix</keyword>
<evidence type="ECO:0000313" key="13">
    <source>
        <dbReference type="EMBL" id="ESO99416.1"/>
    </source>
</evidence>
<dbReference type="STRING" id="225164.V4B062"/>
<dbReference type="InterPro" id="IPR003859">
    <property type="entry name" value="Galactosyl_T"/>
</dbReference>
<proteinExistence type="inferred from homology"/>
<dbReference type="EMBL" id="KB201037">
    <property type="protein sequence ID" value="ESO99416.1"/>
    <property type="molecule type" value="Genomic_DNA"/>
</dbReference>
<dbReference type="KEGG" id="lgi:LOTGIDRAFT_113306"/>
<organism evidence="13 14">
    <name type="scientific">Lottia gigantea</name>
    <name type="common">Giant owl limpet</name>
    <dbReference type="NCBI Taxonomy" id="225164"/>
    <lineage>
        <taxon>Eukaryota</taxon>
        <taxon>Metazoa</taxon>
        <taxon>Spiralia</taxon>
        <taxon>Lophotrochozoa</taxon>
        <taxon>Mollusca</taxon>
        <taxon>Gastropoda</taxon>
        <taxon>Patellogastropoda</taxon>
        <taxon>Lottioidea</taxon>
        <taxon>Lottiidae</taxon>
        <taxon>Lottia</taxon>
    </lineage>
</organism>
<dbReference type="GeneID" id="20230941"/>
<dbReference type="InterPro" id="IPR027995">
    <property type="entry name" value="Galactosyl_T_N"/>
</dbReference>
<dbReference type="GO" id="GO:0008378">
    <property type="term" value="F:galactosyltransferase activity"/>
    <property type="evidence" value="ECO:0007669"/>
    <property type="project" value="TreeGrafter"/>
</dbReference>
<comment type="similarity">
    <text evidence="3">Belongs to the glycosyltransferase 7 family.</text>
</comment>
<evidence type="ECO:0000256" key="3">
    <source>
        <dbReference type="ARBA" id="ARBA00005735"/>
    </source>
</evidence>
<evidence type="ECO:0000256" key="2">
    <source>
        <dbReference type="ARBA" id="ARBA00004922"/>
    </source>
</evidence>
<evidence type="ECO:0000256" key="4">
    <source>
        <dbReference type="ARBA" id="ARBA00022676"/>
    </source>
</evidence>
<feature type="domain" description="Galactosyltransferase N-terminal" evidence="12">
    <location>
        <begin position="1"/>
        <end position="100"/>
    </location>
</feature>
<evidence type="ECO:0000256" key="8">
    <source>
        <dbReference type="ARBA" id="ARBA00022989"/>
    </source>
</evidence>
<dbReference type="CDD" id="cd00899">
    <property type="entry name" value="b4GalT"/>
    <property type="match status" value="1"/>
</dbReference>
<name>V4B062_LOTGI</name>
<dbReference type="Pfam" id="PF13733">
    <property type="entry name" value="Glyco_transf_7N"/>
    <property type="match status" value="1"/>
</dbReference>
<keyword evidence="5" id="KW-0808">Transferase</keyword>
<dbReference type="CTD" id="20230941"/>
<evidence type="ECO:0008006" key="15">
    <source>
        <dbReference type="Google" id="ProtNLM"/>
    </source>
</evidence>
<evidence type="ECO:0000259" key="12">
    <source>
        <dbReference type="Pfam" id="PF13733"/>
    </source>
</evidence>
<protein>
    <recommendedName>
        <fullName evidence="15">Galactosyltransferase N-terminal domain-containing protein</fullName>
    </recommendedName>
</protein>
<keyword evidence="7" id="KW-0735">Signal-anchor</keyword>
<sequence length="275" mass="31889">GGRFKPNTCKADQKVAIVIAYRDRRKHLLDFLYNILPMLKRQQLDFTIFVVEQAGTEMFNRGLLMNVGVLESLKIDNYTCFIFHDVDMYPIHDFNLYKCEDKPKHMAVALQKSHFQLLFEGYYGGVSALNKTHVEMTNGFSNAFFGWGGEDGNHRDRIRAKGLKTVRYPLRYSRYATPGHKRDKTNPTNPERFQMMQNTKARMVYDGLNSVVYNVTDITYLKLYINITIVIDKTAVLKVSILLNTLKTAYIHVYFLRFLTCFELHGSLVDSPLSR</sequence>
<evidence type="ECO:0000256" key="10">
    <source>
        <dbReference type="ARBA" id="ARBA00023180"/>
    </source>
</evidence>
<dbReference type="PANTHER" id="PTHR19300:SF57">
    <property type="entry name" value="BETA-1,4-N-ACETYLGALACTOSAMINYLTRANSFERASE"/>
    <property type="match status" value="1"/>
</dbReference>
<comment type="subcellular location">
    <subcellularLocation>
        <location evidence="1">Membrane</location>
        <topology evidence="1">Single-pass type II membrane protein</topology>
    </subcellularLocation>
</comment>
<dbReference type="GO" id="GO:0005794">
    <property type="term" value="C:Golgi apparatus"/>
    <property type="evidence" value="ECO:0007669"/>
    <property type="project" value="TreeGrafter"/>
</dbReference>
<keyword evidence="6" id="KW-0812">Transmembrane</keyword>
<gene>
    <name evidence="13" type="ORF">LOTGIDRAFT_113306</name>
</gene>
<feature type="non-terminal residue" evidence="13">
    <location>
        <position position="1"/>
    </location>
</feature>
<comment type="pathway">
    <text evidence="2">Protein modification; protein glycosylation.</text>
</comment>
<dbReference type="RefSeq" id="XP_009049905.1">
    <property type="nucleotide sequence ID" value="XM_009051657.1"/>
</dbReference>
<dbReference type="OrthoDB" id="10016069at2759"/>
<dbReference type="Proteomes" id="UP000030746">
    <property type="component" value="Unassembled WGS sequence"/>
</dbReference>
<dbReference type="SUPFAM" id="SSF53448">
    <property type="entry name" value="Nucleotide-diphospho-sugar transferases"/>
    <property type="match status" value="1"/>
</dbReference>
<evidence type="ECO:0000256" key="6">
    <source>
        <dbReference type="ARBA" id="ARBA00022692"/>
    </source>
</evidence>
<dbReference type="PRINTS" id="PR02050">
    <property type="entry name" value="B14GALTRFASE"/>
</dbReference>
<dbReference type="PANTHER" id="PTHR19300">
    <property type="entry name" value="BETA-1,4-GALACTOSYLTRANSFERASE"/>
    <property type="match status" value="1"/>
</dbReference>
<dbReference type="UniPathway" id="UPA00378"/>
<keyword evidence="4" id="KW-0328">Glycosyltransferase</keyword>
<keyword evidence="9" id="KW-0472">Membrane</keyword>
<dbReference type="GO" id="GO:0016020">
    <property type="term" value="C:membrane"/>
    <property type="evidence" value="ECO:0007669"/>
    <property type="project" value="UniProtKB-SubCell"/>
</dbReference>
<dbReference type="OMA" id="RYWLHYM"/>
<reference evidence="13 14" key="1">
    <citation type="journal article" date="2013" name="Nature">
        <title>Insights into bilaterian evolution from three spiralian genomes.</title>
        <authorList>
            <person name="Simakov O."/>
            <person name="Marletaz F."/>
            <person name="Cho S.J."/>
            <person name="Edsinger-Gonzales E."/>
            <person name="Havlak P."/>
            <person name="Hellsten U."/>
            <person name="Kuo D.H."/>
            <person name="Larsson T."/>
            <person name="Lv J."/>
            <person name="Arendt D."/>
            <person name="Savage R."/>
            <person name="Osoegawa K."/>
            <person name="de Jong P."/>
            <person name="Grimwood J."/>
            <person name="Chapman J.A."/>
            <person name="Shapiro H."/>
            <person name="Aerts A."/>
            <person name="Otillar R.P."/>
            <person name="Terry A.Y."/>
            <person name="Boore J.L."/>
            <person name="Grigoriev I.V."/>
            <person name="Lindberg D.R."/>
            <person name="Seaver E.C."/>
            <person name="Weisblat D.A."/>
            <person name="Putnam N.H."/>
            <person name="Rokhsar D.S."/>
        </authorList>
    </citation>
    <scope>NUCLEOTIDE SEQUENCE [LARGE SCALE GENOMIC DNA]</scope>
</reference>
<dbReference type="Gene3D" id="3.90.550.10">
    <property type="entry name" value="Spore Coat Polysaccharide Biosynthesis Protein SpsA, Chain A"/>
    <property type="match status" value="1"/>
</dbReference>
<evidence type="ECO:0000256" key="9">
    <source>
        <dbReference type="ARBA" id="ARBA00023136"/>
    </source>
</evidence>
<accession>V4B062</accession>
<evidence type="ECO:0000259" key="11">
    <source>
        <dbReference type="Pfam" id="PF02709"/>
    </source>
</evidence>
<evidence type="ECO:0000313" key="14">
    <source>
        <dbReference type="Proteomes" id="UP000030746"/>
    </source>
</evidence>
<keyword evidence="10" id="KW-0325">Glycoprotein</keyword>
<dbReference type="GO" id="GO:0005975">
    <property type="term" value="P:carbohydrate metabolic process"/>
    <property type="evidence" value="ECO:0007669"/>
    <property type="project" value="InterPro"/>
</dbReference>
<dbReference type="InterPro" id="IPR027791">
    <property type="entry name" value="Galactosyl_T_C"/>
</dbReference>
<dbReference type="HOGENOM" id="CLU_044391_1_4_1"/>
<evidence type="ECO:0000256" key="1">
    <source>
        <dbReference type="ARBA" id="ARBA00004606"/>
    </source>
</evidence>
<dbReference type="Pfam" id="PF02709">
    <property type="entry name" value="Glyco_transf_7C"/>
    <property type="match status" value="1"/>
</dbReference>